<dbReference type="InterPro" id="IPR031107">
    <property type="entry name" value="Small_HSP"/>
</dbReference>
<comment type="similarity">
    <text evidence="1 2">Belongs to the small heat shock protein (HSP20) family.</text>
</comment>
<dbReference type="InterPro" id="IPR002068">
    <property type="entry name" value="A-crystallin/Hsp20_dom"/>
</dbReference>
<reference evidence="4 5" key="1">
    <citation type="submission" date="2018-10" db="EMBL/GenBank/DDBJ databases">
        <title>Genomic Encyclopedia of Archaeal and Bacterial Type Strains, Phase II (KMG-II): from individual species to whole genera.</title>
        <authorList>
            <person name="Goeker M."/>
        </authorList>
    </citation>
    <scope>NUCLEOTIDE SEQUENCE [LARGE SCALE GENOMIC DNA]</scope>
    <source>
        <strain evidence="4 5">DSM 18602</strain>
    </source>
</reference>
<gene>
    <name evidence="4" type="ORF">BDD43_4768</name>
</gene>
<dbReference type="AlphaFoldDB" id="A0A495J697"/>
<keyword evidence="5" id="KW-1185">Reference proteome</keyword>
<dbReference type="Proteomes" id="UP000268007">
    <property type="component" value="Unassembled WGS sequence"/>
</dbReference>
<dbReference type="PANTHER" id="PTHR11527">
    <property type="entry name" value="HEAT-SHOCK PROTEIN 20 FAMILY MEMBER"/>
    <property type="match status" value="1"/>
</dbReference>
<accession>A0A495J697</accession>
<dbReference type="OrthoDB" id="9814487at2"/>
<dbReference type="SUPFAM" id="SSF49764">
    <property type="entry name" value="HSP20-like chaperones"/>
    <property type="match status" value="1"/>
</dbReference>
<sequence>MSTITKSTAIPSVKSMMEDFWSPDRFFDKHIRERELLPAVNVRETKNHYQVELAVPGFKKNDFKIITENGFLTIAAESDEEKTEHKENYTRKEFSYSAFTRTFNLPDDVIEDNINASYHNGVLSLEIKKSGKQLTAKKQIKVD</sequence>
<dbReference type="Gene3D" id="2.60.40.790">
    <property type="match status" value="1"/>
</dbReference>
<organism evidence="4 5">
    <name type="scientific">Mucilaginibacter gracilis</name>
    <dbReference type="NCBI Taxonomy" id="423350"/>
    <lineage>
        <taxon>Bacteria</taxon>
        <taxon>Pseudomonadati</taxon>
        <taxon>Bacteroidota</taxon>
        <taxon>Sphingobacteriia</taxon>
        <taxon>Sphingobacteriales</taxon>
        <taxon>Sphingobacteriaceae</taxon>
        <taxon>Mucilaginibacter</taxon>
    </lineage>
</organism>
<name>A0A495J697_9SPHI</name>
<evidence type="ECO:0000313" key="5">
    <source>
        <dbReference type="Proteomes" id="UP000268007"/>
    </source>
</evidence>
<evidence type="ECO:0000313" key="4">
    <source>
        <dbReference type="EMBL" id="RKR84526.1"/>
    </source>
</evidence>
<evidence type="ECO:0000256" key="1">
    <source>
        <dbReference type="PROSITE-ProRule" id="PRU00285"/>
    </source>
</evidence>
<dbReference type="PROSITE" id="PS01031">
    <property type="entry name" value="SHSP"/>
    <property type="match status" value="1"/>
</dbReference>
<evidence type="ECO:0000256" key="2">
    <source>
        <dbReference type="RuleBase" id="RU003616"/>
    </source>
</evidence>
<proteinExistence type="inferred from homology"/>
<feature type="domain" description="SHSP" evidence="3">
    <location>
        <begin position="31"/>
        <end position="143"/>
    </location>
</feature>
<protein>
    <submittedName>
        <fullName evidence="4">HSP20 family protein</fullName>
    </submittedName>
</protein>
<dbReference type="RefSeq" id="WP_121200207.1">
    <property type="nucleotide sequence ID" value="NZ_RBKU01000001.1"/>
</dbReference>
<dbReference type="CDD" id="cd06464">
    <property type="entry name" value="ACD_sHsps-like"/>
    <property type="match status" value="1"/>
</dbReference>
<dbReference type="EMBL" id="RBKU01000001">
    <property type="protein sequence ID" value="RKR84526.1"/>
    <property type="molecule type" value="Genomic_DNA"/>
</dbReference>
<dbReference type="Pfam" id="PF00011">
    <property type="entry name" value="HSP20"/>
    <property type="match status" value="1"/>
</dbReference>
<evidence type="ECO:0000259" key="3">
    <source>
        <dbReference type="PROSITE" id="PS01031"/>
    </source>
</evidence>
<dbReference type="InterPro" id="IPR008978">
    <property type="entry name" value="HSP20-like_chaperone"/>
</dbReference>
<comment type="caution">
    <text evidence="4">The sequence shown here is derived from an EMBL/GenBank/DDBJ whole genome shotgun (WGS) entry which is preliminary data.</text>
</comment>